<dbReference type="EMBL" id="MU154568">
    <property type="protein sequence ID" value="KAF9494856.1"/>
    <property type="molecule type" value="Genomic_DNA"/>
</dbReference>
<sequence>MWDDASPKWERRSLTILAGHPIPLKLWLAVYHSSPKMWDSLKRRWSDWKVCRHQTPWLVFSDRSFFSFLQIIGVPLLAYSAALKHLRAQRQLKDKEMAAAARVEYGADFDKVFSYMKRGKVHVMSGDGAIARHFAKLKGLATGI</sequence>
<feature type="transmembrane region" description="Helical" evidence="1">
    <location>
        <begin position="65"/>
        <end position="83"/>
    </location>
</feature>
<evidence type="ECO:0000313" key="3">
    <source>
        <dbReference type="Proteomes" id="UP000807025"/>
    </source>
</evidence>
<dbReference type="OrthoDB" id="3210866at2759"/>
<keyword evidence="1" id="KW-0472">Membrane</keyword>
<keyword evidence="3" id="KW-1185">Reference proteome</keyword>
<gene>
    <name evidence="2" type="ORF">BDN71DRAFT_1392654</name>
</gene>
<dbReference type="Proteomes" id="UP000807025">
    <property type="component" value="Unassembled WGS sequence"/>
</dbReference>
<comment type="caution">
    <text evidence="2">The sequence shown here is derived from an EMBL/GenBank/DDBJ whole genome shotgun (WGS) entry which is preliminary data.</text>
</comment>
<protein>
    <submittedName>
        <fullName evidence="2">Uncharacterized protein</fullName>
    </submittedName>
</protein>
<keyword evidence="1" id="KW-0812">Transmembrane</keyword>
<evidence type="ECO:0000313" key="2">
    <source>
        <dbReference type="EMBL" id="KAF9494856.1"/>
    </source>
</evidence>
<evidence type="ECO:0000256" key="1">
    <source>
        <dbReference type="SAM" id="Phobius"/>
    </source>
</evidence>
<organism evidence="2 3">
    <name type="scientific">Pleurotus eryngii</name>
    <name type="common">Boletus of the steppes</name>
    <dbReference type="NCBI Taxonomy" id="5323"/>
    <lineage>
        <taxon>Eukaryota</taxon>
        <taxon>Fungi</taxon>
        <taxon>Dikarya</taxon>
        <taxon>Basidiomycota</taxon>
        <taxon>Agaricomycotina</taxon>
        <taxon>Agaricomycetes</taxon>
        <taxon>Agaricomycetidae</taxon>
        <taxon>Agaricales</taxon>
        <taxon>Pleurotineae</taxon>
        <taxon>Pleurotaceae</taxon>
        <taxon>Pleurotus</taxon>
    </lineage>
</organism>
<reference evidence="2" key="1">
    <citation type="submission" date="2020-11" db="EMBL/GenBank/DDBJ databases">
        <authorList>
            <consortium name="DOE Joint Genome Institute"/>
            <person name="Ahrendt S."/>
            <person name="Riley R."/>
            <person name="Andreopoulos W."/>
            <person name="Labutti K."/>
            <person name="Pangilinan J."/>
            <person name="Ruiz-Duenas F.J."/>
            <person name="Barrasa J.M."/>
            <person name="Sanchez-Garcia M."/>
            <person name="Camarero S."/>
            <person name="Miyauchi S."/>
            <person name="Serrano A."/>
            <person name="Linde D."/>
            <person name="Babiker R."/>
            <person name="Drula E."/>
            <person name="Ayuso-Fernandez I."/>
            <person name="Pacheco R."/>
            <person name="Padilla G."/>
            <person name="Ferreira P."/>
            <person name="Barriuso J."/>
            <person name="Kellner H."/>
            <person name="Castanera R."/>
            <person name="Alfaro M."/>
            <person name="Ramirez L."/>
            <person name="Pisabarro A.G."/>
            <person name="Kuo A."/>
            <person name="Tritt A."/>
            <person name="Lipzen A."/>
            <person name="He G."/>
            <person name="Yan M."/>
            <person name="Ng V."/>
            <person name="Cullen D."/>
            <person name="Martin F."/>
            <person name="Rosso M.-N."/>
            <person name="Henrissat B."/>
            <person name="Hibbett D."/>
            <person name="Martinez A.T."/>
            <person name="Grigoriev I.V."/>
        </authorList>
    </citation>
    <scope>NUCLEOTIDE SEQUENCE</scope>
    <source>
        <strain evidence="2">ATCC 90797</strain>
    </source>
</reference>
<proteinExistence type="predicted"/>
<accession>A0A9P6D6P7</accession>
<dbReference type="AlphaFoldDB" id="A0A9P6D6P7"/>
<keyword evidence="1" id="KW-1133">Transmembrane helix</keyword>
<name>A0A9P6D6P7_PLEER</name>